<dbReference type="EC" id="6.5.1.8" evidence="10"/>
<dbReference type="SUPFAM" id="SSF103365">
    <property type="entry name" value="Hypothetical protein PH1602"/>
    <property type="match status" value="1"/>
</dbReference>
<reference evidence="14" key="1">
    <citation type="submission" date="2013-11" db="EMBL/GenBank/DDBJ databases">
        <title>The genomic landscape of the Guanapo guppy.</title>
        <authorList>
            <person name="Kuenstner A."/>
            <person name="Dreyer C."/>
        </authorList>
    </citation>
    <scope>NUCLEOTIDE SEQUENCE</scope>
    <source>
        <strain evidence="14">Guanapo</strain>
    </source>
</reference>
<keyword evidence="7 10" id="KW-0464">Manganese</keyword>
<dbReference type="Pfam" id="PF01139">
    <property type="entry name" value="RtcB"/>
    <property type="match status" value="2"/>
</dbReference>
<dbReference type="InterPro" id="IPR001233">
    <property type="entry name" value="RtcB"/>
</dbReference>
<feature type="binding site" evidence="10 11">
    <location>
        <begin position="343"/>
        <end position="344"/>
    </location>
    <ligand>
        <name>GMP</name>
        <dbReference type="ChEBI" id="CHEBI:58115"/>
    </ligand>
</feature>
<dbReference type="Proteomes" id="UP000242638">
    <property type="component" value="Unassembled WGS sequence"/>
</dbReference>
<comment type="miscellaneous">
    <text evidence="10">Ligation probably proceeds through 3 nucleotidyl transfer steps, with 2',3'-cyclic phosphate termini being hydrolyzed to 3'-P termini in a step that precedes 3'-P activation with GMP. In the first nucleotidyl transfer step, RTCB reacts with GTP to form a covalent RTCB-histidine-GMP intermediate with release of PPi; in the second step, the GMP moiety is transferred to the RNA 3'-P; in the third step, the 5'-OH from the opposite RNA strand attacks the activated 3'-P to form a 3',5'-phosphodiester bond and release GMP.</text>
</comment>
<keyword evidence="4 10" id="KW-0479">Metal-binding</keyword>
<dbReference type="Ensembl" id="ENSPRET00000027644.1">
    <property type="protein sequence ID" value="ENSPREP00000027353.1"/>
    <property type="gene ID" value="ENSPREG00000018467.1"/>
</dbReference>
<keyword evidence="3 10" id="KW-0819">tRNA processing</keyword>
<comment type="catalytic activity">
    <reaction evidence="9 10">
        <text>a 3'-end 2',3'-cyclophospho-ribonucleotide-RNA + a 5'-end dephospho-ribonucleoside-RNA + GTP + H2O = a ribonucleotidyl-ribonucleotide-RNA + GMP + diphosphate + H(+)</text>
        <dbReference type="Rhea" id="RHEA:68080"/>
        <dbReference type="Rhea" id="RHEA-COMP:10464"/>
        <dbReference type="Rhea" id="RHEA-COMP:13936"/>
        <dbReference type="Rhea" id="RHEA-COMP:17355"/>
        <dbReference type="ChEBI" id="CHEBI:15377"/>
        <dbReference type="ChEBI" id="CHEBI:15378"/>
        <dbReference type="ChEBI" id="CHEBI:33019"/>
        <dbReference type="ChEBI" id="CHEBI:37565"/>
        <dbReference type="ChEBI" id="CHEBI:58115"/>
        <dbReference type="ChEBI" id="CHEBI:83064"/>
        <dbReference type="ChEBI" id="CHEBI:138284"/>
        <dbReference type="ChEBI" id="CHEBI:173118"/>
        <dbReference type="EC" id="6.5.1.8"/>
    </reaction>
</comment>
<evidence type="ECO:0000256" key="10">
    <source>
        <dbReference type="HAMAP-Rule" id="MF_03144"/>
    </source>
</evidence>
<dbReference type="GeneTree" id="ENSGT00940000155911"/>
<keyword evidence="14" id="KW-1185">Reference proteome</keyword>
<protein>
    <recommendedName>
        <fullName evidence="10">RNA-splicing ligase RtcB homolog</fullName>
        <ecNumber evidence="10">6.5.1.8</ecNumber>
    </recommendedName>
    <alternativeName>
        <fullName evidence="10">3'-phosphate/5'-hydroxy nucleic acid ligase</fullName>
    </alternativeName>
</protein>
<keyword evidence="5 10" id="KW-0547">Nucleotide-binding</keyword>
<name>A0A3P9Q0G9_POERE</name>
<feature type="binding site" evidence="10 11">
    <location>
        <position position="478"/>
    </location>
    <ligand>
        <name>GMP</name>
        <dbReference type="ChEBI" id="CHEBI:58115"/>
    </ligand>
</feature>
<dbReference type="AlphaFoldDB" id="A0A3P9Q0G9"/>
<reference evidence="13" key="3">
    <citation type="submission" date="2025-09" db="UniProtKB">
        <authorList>
            <consortium name="Ensembl"/>
        </authorList>
    </citation>
    <scope>IDENTIFICATION</scope>
    <source>
        <strain evidence="13">Guanapo</strain>
    </source>
</reference>
<evidence type="ECO:0000256" key="1">
    <source>
        <dbReference type="ARBA" id="ARBA00008071"/>
    </source>
</evidence>
<feature type="binding site" evidence="10 12">
    <location>
        <position position="217"/>
    </location>
    <ligand>
        <name>Mn(2+)</name>
        <dbReference type="ChEBI" id="CHEBI:29035"/>
        <label>1</label>
    </ligand>
</feature>
<gene>
    <name evidence="10" type="primary">RTCB</name>
</gene>
<dbReference type="GO" id="GO:0046872">
    <property type="term" value="F:metal ion binding"/>
    <property type="evidence" value="ECO:0007669"/>
    <property type="project" value="UniProtKB-KW"/>
</dbReference>
<evidence type="ECO:0000313" key="13">
    <source>
        <dbReference type="Ensembl" id="ENSPREP00000027353.1"/>
    </source>
</evidence>
<feature type="binding site" evidence="10 12">
    <location>
        <position position="343"/>
    </location>
    <ligand>
        <name>Mn(2+)</name>
        <dbReference type="ChEBI" id="CHEBI:29035"/>
        <label>2</label>
    </ligand>
</feature>
<dbReference type="PANTHER" id="PTHR11118:SF1">
    <property type="entry name" value="RNA-SPLICING LIGASE RTCB HOMOLOG"/>
    <property type="match status" value="1"/>
</dbReference>
<keyword evidence="6 10" id="KW-0342">GTP-binding</keyword>
<feature type="binding site" evidence="10 12">
    <location>
        <position position="249"/>
    </location>
    <ligand>
        <name>Mn(2+)</name>
        <dbReference type="ChEBI" id="CHEBI:29035"/>
        <label>2</label>
    </ligand>
</feature>
<evidence type="ECO:0000256" key="8">
    <source>
        <dbReference type="ARBA" id="ARBA00047746"/>
    </source>
</evidence>
<comment type="catalytic activity">
    <reaction evidence="8 10">
        <text>a 3'-end 3'-phospho-ribonucleotide-RNA + a 5'-end dephospho-ribonucleoside-RNA + GTP = a ribonucleotidyl-ribonucleotide-RNA + GMP + diphosphate</text>
        <dbReference type="Rhea" id="RHEA:68076"/>
        <dbReference type="Rhea" id="RHEA-COMP:10463"/>
        <dbReference type="Rhea" id="RHEA-COMP:13936"/>
        <dbReference type="Rhea" id="RHEA-COMP:17355"/>
        <dbReference type="ChEBI" id="CHEBI:33019"/>
        <dbReference type="ChEBI" id="CHEBI:37565"/>
        <dbReference type="ChEBI" id="CHEBI:58115"/>
        <dbReference type="ChEBI" id="CHEBI:83062"/>
        <dbReference type="ChEBI" id="CHEBI:138284"/>
        <dbReference type="ChEBI" id="CHEBI:173118"/>
        <dbReference type="EC" id="6.5.1.8"/>
    </reaction>
</comment>
<dbReference type="GO" id="GO:0170057">
    <property type="term" value="F:RNA ligase (GTP) activity"/>
    <property type="evidence" value="ECO:0007669"/>
    <property type="project" value="UniProtKB-EC"/>
</dbReference>
<dbReference type="PANTHER" id="PTHR11118">
    <property type="entry name" value="RNA-SPLICING LIGASE RTCB HOMOLOG"/>
    <property type="match status" value="1"/>
</dbReference>
<keyword evidence="10" id="KW-0963">Cytoplasm</keyword>
<evidence type="ECO:0000256" key="11">
    <source>
        <dbReference type="PIRSR" id="PIRSR601233-2"/>
    </source>
</evidence>
<evidence type="ECO:0000256" key="2">
    <source>
        <dbReference type="ARBA" id="ARBA00022598"/>
    </source>
</evidence>
<comment type="subcellular location">
    <subcellularLocation>
        <location evidence="10">Cytoplasm</location>
    </subcellularLocation>
</comment>
<dbReference type="GO" id="GO:0003972">
    <property type="term" value="F:RNA ligase (ATP) activity"/>
    <property type="evidence" value="ECO:0007669"/>
    <property type="project" value="TreeGrafter"/>
</dbReference>
<evidence type="ECO:0000313" key="14">
    <source>
        <dbReference type="Proteomes" id="UP000242638"/>
    </source>
</evidence>
<reference evidence="13" key="2">
    <citation type="submission" date="2025-08" db="UniProtKB">
        <authorList>
            <consortium name="Ensembl"/>
        </authorList>
    </citation>
    <scope>IDENTIFICATION</scope>
    <source>
        <strain evidence="13">Guanapo</strain>
    </source>
</reference>
<evidence type="ECO:0000256" key="4">
    <source>
        <dbReference type="ARBA" id="ARBA00022723"/>
    </source>
</evidence>
<comment type="caution">
    <text evidence="10">Lacks conserved residue(s) required for the propagation of feature annotation.</text>
</comment>
<evidence type="ECO:0000256" key="12">
    <source>
        <dbReference type="PIRSR" id="PIRSR601233-3"/>
    </source>
</evidence>
<comment type="function">
    <text evidence="10">Catalytic subunit of the tRNA-splicing ligase complex that acts by directly joining spliced tRNA halves to mature-sized tRNAs by incorporating the precursor-derived splice junction phosphate into the mature tRNA as a canonical 3',5'-phosphodiester. May act as an RNA ligase with broad substrate specificity, and may function toward other RNAs.</text>
</comment>
<comment type="similarity">
    <text evidence="1 10">Belongs to the RtcB family.</text>
</comment>
<comment type="subunit">
    <text evidence="10">Catalytic component of the tRNA-splicing ligase complex.</text>
</comment>
<feature type="binding site" evidence="10">
    <location>
        <position position="112"/>
    </location>
    <ligand>
        <name>Mn(2+)</name>
        <dbReference type="ChEBI" id="CHEBI:29035"/>
        <label>2</label>
    </ligand>
</feature>
<organism evidence="13 14">
    <name type="scientific">Poecilia reticulata</name>
    <name type="common">Guppy</name>
    <name type="synonym">Acanthophacelus reticulatus</name>
    <dbReference type="NCBI Taxonomy" id="8081"/>
    <lineage>
        <taxon>Eukaryota</taxon>
        <taxon>Metazoa</taxon>
        <taxon>Chordata</taxon>
        <taxon>Craniata</taxon>
        <taxon>Vertebrata</taxon>
        <taxon>Euteleostomi</taxon>
        <taxon>Actinopterygii</taxon>
        <taxon>Neopterygii</taxon>
        <taxon>Teleostei</taxon>
        <taxon>Neoteleostei</taxon>
        <taxon>Acanthomorphata</taxon>
        <taxon>Ovalentaria</taxon>
        <taxon>Atherinomorphae</taxon>
        <taxon>Cyprinodontiformes</taxon>
        <taxon>Poeciliidae</taxon>
        <taxon>Poeciliinae</taxon>
        <taxon>Poecilia</taxon>
    </lineage>
</organism>
<feature type="binding site" evidence="10">
    <location>
        <position position="112"/>
    </location>
    <ligand>
        <name>Mn(2+)</name>
        <dbReference type="ChEBI" id="CHEBI:29035"/>
        <label>1</label>
    </ligand>
</feature>
<dbReference type="InterPro" id="IPR036025">
    <property type="entry name" value="RtcB-like_sf"/>
</dbReference>
<dbReference type="GO" id="GO:0072669">
    <property type="term" value="C:tRNA-splicing ligase complex"/>
    <property type="evidence" value="ECO:0007669"/>
    <property type="project" value="UniProtKB-UniRule"/>
</dbReference>
<dbReference type="Bgee" id="ENSPREG00000018467">
    <property type="expression patterns" value="Expressed in head and 1 other cell type or tissue"/>
</dbReference>
<dbReference type="GO" id="GO:0005525">
    <property type="term" value="F:GTP binding"/>
    <property type="evidence" value="ECO:0007669"/>
    <property type="project" value="UniProtKB-KW"/>
</dbReference>
<evidence type="ECO:0000256" key="5">
    <source>
        <dbReference type="ARBA" id="ARBA00022741"/>
    </source>
</evidence>
<dbReference type="HAMAP" id="MF_03144">
    <property type="entry name" value="RtcB_euk"/>
    <property type="match status" value="1"/>
</dbReference>
<dbReference type="GO" id="GO:0006388">
    <property type="term" value="P:tRNA splicing, via endonucleolytic cleavage and ligation"/>
    <property type="evidence" value="ECO:0007669"/>
    <property type="project" value="UniProtKB-UniRule"/>
</dbReference>
<accession>A0A3P9Q0G9</accession>
<keyword evidence="2 10" id="KW-0436">Ligase</keyword>
<dbReference type="GO" id="GO:0005634">
    <property type="term" value="C:nucleus"/>
    <property type="evidence" value="ECO:0007669"/>
    <property type="project" value="TreeGrafter"/>
</dbReference>
<feature type="binding site" evidence="10 11">
    <location>
        <position position="390"/>
    </location>
    <ligand>
        <name>GMP</name>
        <dbReference type="ChEBI" id="CHEBI:58115"/>
    </ligand>
</feature>
<comment type="cofactor">
    <cofactor evidence="10 12">
        <name>Mn(2+)</name>
        <dbReference type="ChEBI" id="CHEBI:29035"/>
    </cofactor>
    <text evidence="10 12">Binds 2 manganese ions per subunit.</text>
</comment>
<evidence type="ECO:0000256" key="9">
    <source>
        <dbReference type="ARBA" id="ARBA00049514"/>
    </source>
</evidence>
<feature type="binding site" evidence="10 11">
    <location>
        <begin position="216"/>
        <end position="220"/>
    </location>
    <ligand>
        <name>GMP</name>
        <dbReference type="ChEBI" id="CHEBI:58115"/>
    </ligand>
</feature>
<dbReference type="FunFam" id="3.90.1860.10:FF:000001">
    <property type="entry name" value="tRNA-splicing ligase RtcB homolog"/>
    <property type="match status" value="1"/>
</dbReference>
<evidence type="ECO:0000256" key="7">
    <source>
        <dbReference type="ARBA" id="ARBA00023211"/>
    </source>
</evidence>
<dbReference type="Gene3D" id="3.90.1860.10">
    <property type="entry name" value="tRNA-splicing ligase RtcB"/>
    <property type="match status" value="1"/>
</dbReference>
<sequence>MSRTYNDELQFLEKTGSTSWRIKKGFVPNMQVEGVFYVNDSLEKLMFEELRNACRGGGESGSQTSWPLSPRSIGLPDVHSGYGFAIGNMAAFDMNDPNAVVSPGGVGFDINCGVRLLRTNLDEQDVQPVKEQLAQSLFDHIPVGVGSKGVIPMGAKDLEEALEMGVDWSLREGYAWAEDKEHCEEYGRMLQADPNKVSSKAKKRGLPQLGTLGAGNHYAEIQVVDEIYNEYAAKKMGIDHKGQVCVMIHSGSRGLGHQVATDALVAMEKAMKRDKITVNDRQLACARITSQEGQDYLKGMAAAGNYAWVNRSSMTFLTRQAFSKVFGTTPDDLDMHVIYDVSHNIAKVEEHMVDGKQRTLLVHRKGSTRAFPPHHPLIPVDYQVLFGPCSQVSRCSSEGRWEPAGRALSRAKSRRNLDFQDVLDKLADMGIAIRVASPKLVMEEAPESYKNVTDVVNTCHDAGISKKAIKLRPIAVIKG</sequence>
<evidence type="ECO:0000256" key="6">
    <source>
        <dbReference type="ARBA" id="ARBA00023134"/>
    </source>
</evidence>
<evidence type="ECO:0000256" key="3">
    <source>
        <dbReference type="ARBA" id="ARBA00022694"/>
    </source>
</evidence>
<dbReference type="InterPro" id="IPR027513">
    <property type="entry name" value="RtcB_euk"/>
</dbReference>
<dbReference type="GO" id="GO:0005737">
    <property type="term" value="C:cytoplasm"/>
    <property type="evidence" value="ECO:0007669"/>
    <property type="project" value="UniProtKB-SubCell"/>
</dbReference>
<proteinExistence type="inferred from homology"/>
<feature type="binding site" evidence="10 12">
    <location>
        <position position="109"/>
    </location>
    <ligand>
        <name>Mn(2+)</name>
        <dbReference type="ChEBI" id="CHEBI:29035"/>
        <label>1</label>
    </ligand>
</feature>